<dbReference type="AlphaFoldDB" id="A0A1A8UDB3"/>
<accession>A0A1A8UDB3</accession>
<gene>
    <name evidence="1" type="primary">BX530070.1</name>
</gene>
<protein>
    <submittedName>
        <fullName evidence="1">Uncharacterized protein</fullName>
    </submittedName>
</protein>
<proteinExistence type="predicted"/>
<reference evidence="1" key="1">
    <citation type="submission" date="2016-05" db="EMBL/GenBank/DDBJ databases">
        <authorList>
            <person name="Lavstsen T."/>
            <person name="Jespersen J.S."/>
        </authorList>
    </citation>
    <scope>NUCLEOTIDE SEQUENCE</scope>
    <source>
        <tissue evidence="1">Brain</tissue>
    </source>
</reference>
<name>A0A1A8UDB3_NOTFU</name>
<sequence length="82" mass="8644">MHVHQYSGGCCRALAEGSCEVAVPAKAAPKTLKAISEYVGNTSSLRSHVSCSPPSFANNTGATACQEVTQLFHYSEKGKKIT</sequence>
<evidence type="ECO:0000313" key="1">
    <source>
        <dbReference type="EMBL" id="SBS46284.1"/>
    </source>
</evidence>
<reference evidence="1" key="2">
    <citation type="submission" date="2016-06" db="EMBL/GenBank/DDBJ databases">
        <title>The genome of a short-lived fish provides insights into sex chromosome evolution and the genetic control of aging.</title>
        <authorList>
            <person name="Reichwald K."/>
            <person name="Felder M."/>
            <person name="Petzold A."/>
            <person name="Koch P."/>
            <person name="Groth M."/>
            <person name="Platzer M."/>
        </authorList>
    </citation>
    <scope>NUCLEOTIDE SEQUENCE</scope>
    <source>
        <tissue evidence="1">Brain</tissue>
    </source>
</reference>
<organism evidence="1">
    <name type="scientific">Nothobranchius furzeri</name>
    <name type="common">Turquoise killifish</name>
    <dbReference type="NCBI Taxonomy" id="105023"/>
    <lineage>
        <taxon>Eukaryota</taxon>
        <taxon>Metazoa</taxon>
        <taxon>Chordata</taxon>
        <taxon>Craniata</taxon>
        <taxon>Vertebrata</taxon>
        <taxon>Euteleostomi</taxon>
        <taxon>Actinopterygii</taxon>
        <taxon>Neopterygii</taxon>
        <taxon>Teleostei</taxon>
        <taxon>Neoteleostei</taxon>
        <taxon>Acanthomorphata</taxon>
        <taxon>Ovalentaria</taxon>
        <taxon>Atherinomorphae</taxon>
        <taxon>Cyprinodontiformes</taxon>
        <taxon>Nothobranchiidae</taxon>
        <taxon>Nothobranchius</taxon>
    </lineage>
</organism>
<dbReference type="EMBL" id="HAEJ01005827">
    <property type="protein sequence ID" value="SBS46284.1"/>
    <property type="molecule type" value="Transcribed_RNA"/>
</dbReference>